<evidence type="ECO:0000256" key="8">
    <source>
        <dbReference type="SAM" id="Phobius"/>
    </source>
</evidence>
<evidence type="ECO:0000313" key="15">
    <source>
        <dbReference type="Proteomes" id="UP000886998"/>
    </source>
</evidence>
<comment type="caution">
    <text evidence="14">The sequence shown here is derived from an EMBL/GenBank/DDBJ whole genome shotgun (WGS) entry which is preliminary data.</text>
</comment>
<dbReference type="InterPro" id="IPR056311">
    <property type="entry name" value="TMEM131_Ig_2"/>
</dbReference>
<feature type="region of interest" description="Disordered" evidence="7">
    <location>
        <begin position="1320"/>
        <end position="1358"/>
    </location>
</feature>
<sequence length="2112" mass="238265">MVFHPCFPFEFDTNAVKVCNKEPERKPPSPTNHIFGCTDVQIEGGGGAMFYREDDTSTVSFADVNEENLNAYASPIAFHPPMLNFHLCPVGMPHMERVIIQNLSPDTSIHMLSISGNTLHTHCSFFQEKVIPPGGNTSFDVVLLAREEGPVEDTLFIHTSLGSFKFQVSAVGIPNPYRLRPFVGVRMPLNSSYTPIIYIHNPHSTTIQLTEIYSSGGDLHLELPNGENEAPKSLWEIPPYETKPVIKANFIARVEKNHTAFIRIITNCSRKDYLLIPVEVDVTSAPGIYSPTEILDFGVLRSDDPPKVLTLSLLNSGQKHVHIANVIATPVNEAVDVKFLPLKIPPDTVFSTQVATITFTPSRALHPKQCCGKIVIKSKNNQYKLQIPYQVQLIRGFLDYNKNCTRFYVGLQNSSNIKEFNVTNNFSVVIIIYSISLPDEAKEHFSVKMTESVILKPGRSATIAFLRFKPTIPDLQLTSYLRLHTNISFFDIPLLCFTGRLKVFLPHAINESFIDFGTLGMGDKRTVVFAVINENPVDVNLKFWGSNSSKTYVELVGVDKGNASTLAWRQNFSAMARSLILKPLHYAIFRIGITAPNHEGIFQGQAFVETQYEKINVPFSLRTAKGALKADELFFENSFPGKISTQSLYVHSTFSHSMTITGITTVPEDSRFIFDPLKHGTPVLNPNSKNMVGKIHFDHRKYCKQKCYSGLPTTTTMGHQWLLGMALPSDVGEMDGELFRTLCKRWQSLIDLEEKTTNITLRIDTTEVRGYLLKAHASLQWPRMLSRYRLKFPITQIGNHSVKDFTLENPSSLPVLVQVVPLSLYPNPTNIINILRERYGKEFGSSNILKDSEAFSLEDLEENNPNPDNHIPAYRKSLEEFFGIQSHKKSIAMLLTPGMRVRIQVGFTPKDDSLKSSLILIRNNLTVMDALLIFGQGGYGQIKFGNIPPGSDSMLMFELNERHLKDCDGTKSPKYTTPNFTVRRSFTARNTGALPMYVKGFDINEKLCQGYGFRILNCQEFELKPNESKKIDIAYTPDFSVTHIERILNIHTSQGPEGQILQYKIVATIPRHMLSFCSGALLRPSWERYIYFIFIILSLIMILTMVICGYLDGKHILHNTFFPFITIGIPTEKIEKENIFDLNALCSSNIDNSYLKQTSLPIESERRKENCIENNAITENGSIPSSLKNSEISTPKRKESPSSRDFDDTLTDFNKHSKRRTSKRQIQENCCIEPSLVEIKKSQSRNSWTRFLKPPFSFHSCSNINNKPSVATQTSDSTEHNAVQSFKELDIISNQNLNCLTNLDNNGSCKINDKNEIKYSEPNNSIKKNDTSPEEETSSTTTETSTTESDISEKDNQLPDVCVTSQLQQIRYSKAKSRDVGIGCNPRRLTKSLNNVGEGKGFQLSSKSKSHKKIKVDPAKAFGGDILQPNTLELPYKPKPSAGDENGESLVADVKGLIKMNDDSLCDVADNNQKFTLRQGIHSCLWIKPPDLNSQLCLESPFSKIPSSYSAVVSKDTFISKGRNDSSMCGINRNSLETVKCNNSFRNNRSHSYHSSLKKCNNHSTFPQNNWNHERVERYGSPDVDNNLLGSKLRHWMLQSGSNCVSSYNDSLNVFKDENNSNVQCKSFGNDFHCANNTSTWNGNSQIFVEQAVQNERKLQFEVYKKPLGIYSVMAKGKALKRKFSDIEKQISGFITFVDTFDVDEKEVLTIKLSQLEILNIKFEEVKEEIFTSLTDAEFDKFDAKITTCSEHIQKLEVLDTETKCLFEMTLESTDIPKWDDFLAFLYKRLFLENLPPEGTKGKQNFKDSLRHTNFMLRTDANIDKKCKLCFLNHDLYNCDKFKNMPVRERYDTVKSLNLCLKCLKPNHRVSQCKSKHICFCKKNHNQLLHFVNEKIQERQQFESSQPDTRRQDDGFEQICFQNSGITNKQTKTDGNSFNFPSAQNNIVQGQVSGVNMNVSASQKHKNDIILSTCIIYVENSVGEKVPLRVLADSGSQVALLRSSTADFLNLRKLKTEMSVSGLRGSNVNIKSKVKGVMLNSSGSYTCVVDFHVVPKITNMIPVNSFDISHIVFPKDVHLADPTFNIANSINALLSADIFFDILKDGILNLAL</sequence>
<comment type="subcellular location">
    <subcellularLocation>
        <location evidence="1">Membrane</location>
        <topology evidence="1">Single-pass type I membrane protein</topology>
    </subcellularLocation>
</comment>
<dbReference type="CDD" id="cd00303">
    <property type="entry name" value="retropepsin_like"/>
    <property type="match status" value="1"/>
</dbReference>
<organism evidence="14 15">
    <name type="scientific">Trichonephila inaurata madagascariensis</name>
    <dbReference type="NCBI Taxonomy" id="2747483"/>
    <lineage>
        <taxon>Eukaryota</taxon>
        <taxon>Metazoa</taxon>
        <taxon>Ecdysozoa</taxon>
        <taxon>Arthropoda</taxon>
        <taxon>Chelicerata</taxon>
        <taxon>Arachnida</taxon>
        <taxon>Araneae</taxon>
        <taxon>Araneomorphae</taxon>
        <taxon>Entelegynae</taxon>
        <taxon>Araneoidea</taxon>
        <taxon>Nephilidae</taxon>
        <taxon>Trichonephila</taxon>
        <taxon>Trichonephila inaurata</taxon>
    </lineage>
</organism>
<feature type="transmembrane region" description="Helical" evidence="8">
    <location>
        <begin position="1089"/>
        <end position="1111"/>
    </location>
</feature>
<evidence type="ECO:0000256" key="1">
    <source>
        <dbReference type="ARBA" id="ARBA00004479"/>
    </source>
</evidence>
<feature type="compositionally biased region" description="Low complexity" evidence="7">
    <location>
        <begin position="1338"/>
        <end position="1349"/>
    </location>
</feature>
<evidence type="ECO:0000256" key="4">
    <source>
        <dbReference type="ARBA" id="ARBA00022729"/>
    </source>
</evidence>
<feature type="domain" description="TMEM131L fifth Ig-like" evidence="13">
    <location>
        <begin position="990"/>
        <end position="1055"/>
    </location>
</feature>
<feature type="domain" description="Transmembrane protein 131-like N-terminal" evidence="9">
    <location>
        <begin position="77"/>
        <end position="159"/>
    </location>
</feature>
<feature type="compositionally biased region" description="Basic and acidic residues" evidence="7">
    <location>
        <begin position="1194"/>
        <end position="1207"/>
    </location>
</feature>
<name>A0A8X6XX39_9ARAC</name>
<dbReference type="Pfam" id="PF24498">
    <property type="entry name" value="Ig_TMEM131L_3"/>
    <property type="match status" value="1"/>
</dbReference>
<evidence type="ECO:0000259" key="11">
    <source>
        <dbReference type="Pfam" id="PF24498"/>
    </source>
</evidence>
<dbReference type="InterPro" id="IPR055435">
    <property type="entry name" value="Ig_TMEM131L_3"/>
</dbReference>
<dbReference type="Pfam" id="PF24495">
    <property type="entry name" value="Ig_TMEM131_2"/>
    <property type="match status" value="1"/>
</dbReference>
<evidence type="ECO:0000313" key="14">
    <source>
        <dbReference type="EMBL" id="GFY60966.1"/>
    </source>
</evidence>
<dbReference type="Pfam" id="PF12371">
    <property type="entry name" value="TMEM131_like_N"/>
    <property type="match status" value="1"/>
</dbReference>
<evidence type="ECO:0000259" key="13">
    <source>
        <dbReference type="Pfam" id="PF24501"/>
    </source>
</evidence>
<evidence type="ECO:0000256" key="2">
    <source>
        <dbReference type="ARBA" id="ARBA00006682"/>
    </source>
</evidence>
<dbReference type="InterPro" id="IPR055437">
    <property type="entry name" value="TMEM131L_Ig_5"/>
</dbReference>
<dbReference type="InterPro" id="IPR055436">
    <property type="entry name" value="Ig_TMEM131L_4"/>
</dbReference>
<evidence type="ECO:0000256" key="3">
    <source>
        <dbReference type="ARBA" id="ARBA00022692"/>
    </source>
</evidence>
<evidence type="ECO:0000256" key="5">
    <source>
        <dbReference type="ARBA" id="ARBA00022989"/>
    </source>
</evidence>
<dbReference type="InterPro" id="IPR021109">
    <property type="entry name" value="Peptidase_aspartic_dom_sf"/>
</dbReference>
<dbReference type="Proteomes" id="UP000886998">
    <property type="component" value="Unassembled WGS sequence"/>
</dbReference>
<dbReference type="PANTHER" id="PTHR22050">
    <property type="entry name" value="RW1 PROTEIN HOMOLOG"/>
    <property type="match status" value="1"/>
</dbReference>
<evidence type="ECO:0000256" key="7">
    <source>
        <dbReference type="SAM" id="MobiDB-lite"/>
    </source>
</evidence>
<dbReference type="Pfam" id="PF24501">
    <property type="entry name" value="Ig_TMEM131L_5"/>
    <property type="match status" value="1"/>
</dbReference>
<accession>A0A8X6XX39</accession>
<keyword evidence="15" id="KW-1185">Reference proteome</keyword>
<dbReference type="EMBL" id="BMAV01013356">
    <property type="protein sequence ID" value="GFY60966.1"/>
    <property type="molecule type" value="Genomic_DNA"/>
</dbReference>
<gene>
    <name evidence="14" type="primary">TMEM131</name>
    <name evidence="14" type="ORF">TNIN_238221</name>
</gene>
<evidence type="ECO:0000259" key="9">
    <source>
        <dbReference type="Pfam" id="PF12371"/>
    </source>
</evidence>
<comment type="similarity">
    <text evidence="2">Belongs to the TMEM131 family.</text>
</comment>
<dbReference type="InterPro" id="IPR039877">
    <property type="entry name" value="TMEM131-like"/>
</dbReference>
<evidence type="ECO:0000259" key="10">
    <source>
        <dbReference type="Pfam" id="PF24495"/>
    </source>
</evidence>
<feature type="domain" description="TMEM131 second Ig-like" evidence="10">
    <location>
        <begin position="176"/>
        <end position="264"/>
    </location>
</feature>
<proteinExistence type="inferred from homology"/>
<dbReference type="InterPro" id="IPR022113">
    <property type="entry name" value="TMEM131L_N"/>
</dbReference>
<keyword evidence="3 8" id="KW-0812">Transmembrane</keyword>
<keyword evidence="4" id="KW-0732">Signal</keyword>
<dbReference type="Pfam" id="PF24499">
    <property type="entry name" value="Ig_TMEM131L_4"/>
    <property type="match status" value="1"/>
</dbReference>
<feature type="domain" description="TMEM131L third Ig-like" evidence="11">
    <location>
        <begin position="407"/>
        <end position="497"/>
    </location>
</feature>
<keyword evidence="6 8" id="KW-0472">Membrane</keyword>
<feature type="region of interest" description="Disordered" evidence="7">
    <location>
        <begin position="1173"/>
        <end position="1225"/>
    </location>
</feature>
<dbReference type="Gene3D" id="2.40.70.10">
    <property type="entry name" value="Acid Proteases"/>
    <property type="match status" value="1"/>
</dbReference>
<dbReference type="OrthoDB" id="6425273at2759"/>
<feature type="compositionally biased region" description="Polar residues" evidence="7">
    <location>
        <begin position="1173"/>
        <end position="1193"/>
    </location>
</feature>
<dbReference type="GO" id="GO:0016020">
    <property type="term" value="C:membrane"/>
    <property type="evidence" value="ECO:0007669"/>
    <property type="project" value="UniProtKB-SubCell"/>
</dbReference>
<keyword evidence="5 8" id="KW-1133">Transmembrane helix</keyword>
<reference evidence="14" key="1">
    <citation type="submission" date="2020-08" db="EMBL/GenBank/DDBJ databases">
        <title>Multicomponent nature underlies the extraordinary mechanical properties of spider dragline silk.</title>
        <authorList>
            <person name="Kono N."/>
            <person name="Nakamura H."/>
            <person name="Mori M."/>
            <person name="Yoshida Y."/>
            <person name="Ohtoshi R."/>
            <person name="Malay A.D."/>
            <person name="Moran D.A.P."/>
            <person name="Tomita M."/>
            <person name="Numata K."/>
            <person name="Arakawa K."/>
        </authorList>
    </citation>
    <scope>NUCLEOTIDE SEQUENCE</scope>
</reference>
<evidence type="ECO:0000256" key="6">
    <source>
        <dbReference type="ARBA" id="ARBA00023136"/>
    </source>
</evidence>
<evidence type="ECO:0000259" key="12">
    <source>
        <dbReference type="Pfam" id="PF24499"/>
    </source>
</evidence>
<feature type="domain" description="TMEM131L fourth Ig-like" evidence="12">
    <location>
        <begin position="790"/>
        <end position="937"/>
    </location>
</feature>
<dbReference type="PANTHER" id="PTHR22050:SF0">
    <property type="entry name" value="TRANSMEMBRANE PROTEIN 131 HOMOLOG"/>
    <property type="match status" value="1"/>
</dbReference>
<protein>
    <submittedName>
        <fullName evidence="14">Transmembrane protein 131</fullName>
    </submittedName>
</protein>